<evidence type="ECO:0000313" key="2">
    <source>
        <dbReference type="Proteomes" id="UP000294166"/>
    </source>
</evidence>
<accession>A0ABY0I2H1</accession>
<comment type="caution">
    <text evidence="1">The sequence shown here is derived from an EMBL/GenBank/DDBJ whole genome shotgun (WGS) entry which is preliminary data.</text>
</comment>
<dbReference type="EMBL" id="SEZN01000037">
    <property type="protein sequence ID" value="RYU62176.1"/>
    <property type="molecule type" value="Genomic_DNA"/>
</dbReference>
<sequence>MAANHNNRRHRYMIVLRASAITGAESHHEFMLDTEHQYVTKKDLNKCKEMLSNMPERLEFAVVQSVSYLGFTSESEFHGNVDSDN</sequence>
<proteinExistence type="predicted"/>
<gene>
    <name evidence="1" type="ORF">ERW53_16825</name>
</gene>
<protein>
    <submittedName>
        <fullName evidence="1">Uncharacterized protein</fullName>
    </submittedName>
</protein>
<name>A0ABY0I2H1_9GAMM</name>
<organism evidence="1 2">
    <name type="scientific">Aliivibrio finisterrensis</name>
    <dbReference type="NCBI Taxonomy" id="511998"/>
    <lineage>
        <taxon>Bacteria</taxon>
        <taxon>Pseudomonadati</taxon>
        <taxon>Pseudomonadota</taxon>
        <taxon>Gammaproteobacteria</taxon>
        <taxon>Vibrionales</taxon>
        <taxon>Vibrionaceae</taxon>
        <taxon>Aliivibrio</taxon>
    </lineage>
</organism>
<keyword evidence="2" id="KW-1185">Reference proteome</keyword>
<reference evidence="1 2" key="1">
    <citation type="submission" date="2019-02" db="EMBL/GenBank/DDBJ databases">
        <title>Genome sequences of Aliivibrio finisterrensis strains from farmed Atlantic salmon.</title>
        <authorList>
            <person name="Bowman J.P."/>
        </authorList>
    </citation>
    <scope>NUCLEOTIDE SEQUENCE [LARGE SCALE GENOMIC DNA]</scope>
    <source>
        <strain evidence="1 2">A21</strain>
    </source>
</reference>
<dbReference type="RefSeq" id="WP_130048929.1">
    <property type="nucleotide sequence ID" value="NZ_SEZL01000035.1"/>
</dbReference>
<dbReference type="Proteomes" id="UP000294166">
    <property type="component" value="Unassembled WGS sequence"/>
</dbReference>
<evidence type="ECO:0000313" key="1">
    <source>
        <dbReference type="EMBL" id="RYU62176.1"/>
    </source>
</evidence>